<accession>Q1N127</accession>
<dbReference type="AlphaFoldDB" id="Q1N127"/>
<reference evidence="2 3" key="1">
    <citation type="submission" date="2006-03" db="EMBL/GenBank/DDBJ databases">
        <authorList>
            <person name="Pinhassi J."/>
            <person name="Pedros-Alio C."/>
            <person name="Ferriera S."/>
            <person name="Johnson J."/>
            <person name="Kravitz S."/>
            <person name="Halpern A."/>
            <person name="Remington K."/>
            <person name="Beeson K."/>
            <person name="Tran B."/>
            <person name="Rogers Y.-H."/>
            <person name="Friedman R."/>
            <person name="Venter J.C."/>
        </authorList>
    </citation>
    <scope>NUCLEOTIDE SEQUENCE [LARGE SCALE GENOMIC DNA]</scope>
    <source>
        <strain evidence="2 3">RED65</strain>
    </source>
</reference>
<feature type="transmembrane region" description="Helical" evidence="1">
    <location>
        <begin position="66"/>
        <end position="84"/>
    </location>
</feature>
<dbReference type="HOGENOM" id="CLU_1229025_0_0_6"/>
<evidence type="ECO:0000313" key="2">
    <source>
        <dbReference type="EMBL" id="EAT11847.1"/>
    </source>
</evidence>
<comment type="caution">
    <text evidence="2">The sequence shown here is derived from an EMBL/GenBank/DDBJ whole genome shotgun (WGS) entry which is preliminary data.</text>
</comment>
<evidence type="ECO:0000313" key="3">
    <source>
        <dbReference type="Proteomes" id="UP000004263"/>
    </source>
</evidence>
<dbReference type="InterPro" id="IPR037257">
    <property type="entry name" value="T2SS_E_N_sf"/>
</dbReference>
<dbReference type="STRING" id="207949.RED65_13837"/>
<dbReference type="EMBL" id="AAQH01000012">
    <property type="protein sequence ID" value="EAT11847.1"/>
    <property type="molecule type" value="Genomic_DNA"/>
</dbReference>
<name>Q1N127_9GAMM</name>
<evidence type="ECO:0000256" key="1">
    <source>
        <dbReference type="SAM" id="Phobius"/>
    </source>
</evidence>
<proteinExistence type="predicted"/>
<keyword evidence="3" id="KW-1185">Reference proteome</keyword>
<keyword evidence="1" id="KW-1133">Transmembrane helix</keyword>
<keyword evidence="1" id="KW-0472">Membrane</keyword>
<dbReference type="Proteomes" id="UP000004263">
    <property type="component" value="Unassembled WGS sequence"/>
</dbReference>
<dbReference type="RefSeq" id="WP_007017932.1">
    <property type="nucleotide sequence ID" value="NZ_CH724115.1"/>
</dbReference>
<keyword evidence="1" id="KW-0812">Transmembrane</keyword>
<dbReference type="OrthoDB" id="6118246at2"/>
<gene>
    <name evidence="2" type="ORF">RED65_13837</name>
</gene>
<protein>
    <submittedName>
        <fullName evidence="2">Type II secretory pathway, ATPase PulE/Tfp pilus assembly pathway, ATPase PilB</fullName>
    </submittedName>
</protein>
<organism evidence="2 3">
    <name type="scientific">Bermanella marisrubri</name>
    <dbReference type="NCBI Taxonomy" id="207949"/>
    <lineage>
        <taxon>Bacteria</taxon>
        <taxon>Pseudomonadati</taxon>
        <taxon>Pseudomonadota</taxon>
        <taxon>Gammaproteobacteria</taxon>
        <taxon>Oceanospirillales</taxon>
        <taxon>Oceanospirillaceae</taxon>
        <taxon>Bermanella</taxon>
    </lineage>
</organism>
<dbReference type="SUPFAM" id="SSF160246">
    <property type="entry name" value="EspE N-terminal domain-like"/>
    <property type="match status" value="1"/>
</dbReference>
<sequence length="242" mass="25847">MSQYEAKSRLGSLLKSKGLITQTQLDAALQLQITSGMRLGEVLIDQGILTDKQLNKALKKQSRHRFFAGVMAVILGPLSMGAYANTQSSDSLQDGAYSSQEADQYKGLKALDDDGLAAISGQGISHPESAFNQLLERAQGGDPEAQDELDKLGAIGELAQVLNPLASMLDADVSVKGVKYNKTSKQVINEDGSIELALPSEIEEIAFRNMRVAGSANGGSFGDVIISNVKLSDQSSIRIRPH</sequence>